<evidence type="ECO:0000313" key="3">
    <source>
        <dbReference type="Proteomes" id="UP000483820"/>
    </source>
</evidence>
<evidence type="ECO:0000259" key="1">
    <source>
        <dbReference type="PROSITE" id="PS50181"/>
    </source>
</evidence>
<dbReference type="PANTHER" id="PTHR22899:SF0">
    <property type="entry name" value="F-BOX ASSOCIATED DOMAIN-CONTAINING PROTEIN-RELATED"/>
    <property type="match status" value="1"/>
</dbReference>
<dbReference type="InterPro" id="IPR053222">
    <property type="entry name" value="Zygotic_Embryogenesis-Asso"/>
</dbReference>
<evidence type="ECO:0000313" key="2">
    <source>
        <dbReference type="EMBL" id="KAF1760076.1"/>
    </source>
</evidence>
<dbReference type="Proteomes" id="UP000483820">
    <property type="component" value="Chromosome III"/>
</dbReference>
<comment type="caution">
    <text evidence="2">The sequence shown here is derived from an EMBL/GenBank/DDBJ whole genome shotgun (WGS) entry which is preliminary data.</text>
</comment>
<dbReference type="InterPro" id="IPR001810">
    <property type="entry name" value="F-box_dom"/>
</dbReference>
<protein>
    <recommendedName>
        <fullName evidence="1">F-box domain-containing protein</fullName>
    </recommendedName>
</protein>
<accession>A0A6A5GZY6</accession>
<dbReference type="PROSITE" id="PS50181">
    <property type="entry name" value="FBOX"/>
    <property type="match status" value="1"/>
</dbReference>
<proteinExistence type="predicted"/>
<dbReference type="RefSeq" id="XP_053586344.1">
    <property type="nucleotide sequence ID" value="XM_053726767.1"/>
</dbReference>
<dbReference type="AlphaFoldDB" id="A0A6A5GZY6"/>
<dbReference type="Pfam" id="PF00646">
    <property type="entry name" value="F-box"/>
    <property type="match status" value="1"/>
</dbReference>
<dbReference type="EMBL" id="WUAV01000003">
    <property type="protein sequence ID" value="KAF1760076.1"/>
    <property type="molecule type" value="Genomic_DNA"/>
</dbReference>
<gene>
    <name evidence="2" type="ORF">GCK72_008322</name>
</gene>
<reference evidence="2 3" key="1">
    <citation type="submission" date="2019-12" db="EMBL/GenBank/DDBJ databases">
        <title>Chromosome-level assembly of the Caenorhabditis remanei genome.</title>
        <authorList>
            <person name="Teterina A.A."/>
            <person name="Willis J.H."/>
            <person name="Phillips P.C."/>
        </authorList>
    </citation>
    <scope>NUCLEOTIDE SEQUENCE [LARGE SCALE GENOMIC DNA]</scope>
    <source>
        <strain evidence="2 3">PX506</strain>
        <tissue evidence="2">Whole organism</tissue>
    </source>
</reference>
<organism evidence="2 3">
    <name type="scientific">Caenorhabditis remanei</name>
    <name type="common">Caenorhabditis vulgaris</name>
    <dbReference type="NCBI Taxonomy" id="31234"/>
    <lineage>
        <taxon>Eukaryota</taxon>
        <taxon>Metazoa</taxon>
        <taxon>Ecdysozoa</taxon>
        <taxon>Nematoda</taxon>
        <taxon>Chromadorea</taxon>
        <taxon>Rhabditida</taxon>
        <taxon>Rhabditina</taxon>
        <taxon>Rhabditomorpha</taxon>
        <taxon>Rhabditoidea</taxon>
        <taxon>Rhabditidae</taxon>
        <taxon>Peloderinae</taxon>
        <taxon>Caenorhabditis</taxon>
    </lineage>
</organism>
<feature type="domain" description="F-box" evidence="1">
    <location>
        <begin position="7"/>
        <end position="57"/>
    </location>
</feature>
<dbReference type="CTD" id="78774621"/>
<dbReference type="GeneID" id="78774621"/>
<name>A0A6A5GZY6_CAERE</name>
<dbReference type="KEGG" id="crq:GCK72_008322"/>
<dbReference type="PANTHER" id="PTHR22899">
    <property type="entry name" value="CYCLIN-RELATED F-BOX FAMILY"/>
    <property type="match status" value="1"/>
</dbReference>
<sequence>MVDSPRSFSLFKLPDKALKHVARCLDHVEILCLSIVTKRTKQLIKSLNIPNGRFTLEICDDVNIVVPVLRPLQVRWNYDDIDSLSIHTTLGEDFRDVRPRKLTKEGFHLGDWIRHLLTIFNHEEVKRMVL</sequence>